<name>A0A9W8MMJ5_9AGAR</name>
<dbReference type="Proteomes" id="UP001148786">
    <property type="component" value="Unassembled WGS sequence"/>
</dbReference>
<feature type="compositionally biased region" description="Low complexity" evidence="1">
    <location>
        <begin position="57"/>
        <end position="66"/>
    </location>
</feature>
<comment type="caution">
    <text evidence="2">The sequence shown here is derived from an EMBL/GenBank/DDBJ whole genome shotgun (WGS) entry which is preliminary data.</text>
</comment>
<feature type="region of interest" description="Disordered" evidence="1">
    <location>
        <begin position="96"/>
        <end position="116"/>
    </location>
</feature>
<gene>
    <name evidence="2" type="ORF">NLJ89_g11998</name>
</gene>
<dbReference type="EMBL" id="JANKHO010003351">
    <property type="protein sequence ID" value="KAJ3484232.1"/>
    <property type="molecule type" value="Genomic_DNA"/>
</dbReference>
<evidence type="ECO:0000256" key="1">
    <source>
        <dbReference type="SAM" id="MobiDB-lite"/>
    </source>
</evidence>
<reference evidence="2" key="1">
    <citation type="submission" date="2022-07" db="EMBL/GenBank/DDBJ databases">
        <title>Genome Sequence of Agrocybe chaxingu.</title>
        <authorList>
            <person name="Buettner E."/>
        </authorList>
    </citation>
    <scope>NUCLEOTIDE SEQUENCE</scope>
    <source>
        <strain evidence="2">MP-N11</strain>
    </source>
</reference>
<feature type="compositionally biased region" description="Polar residues" evidence="1">
    <location>
        <begin position="39"/>
        <end position="51"/>
    </location>
</feature>
<feature type="region of interest" description="Disordered" evidence="1">
    <location>
        <begin position="485"/>
        <end position="522"/>
    </location>
</feature>
<evidence type="ECO:0000313" key="2">
    <source>
        <dbReference type="EMBL" id="KAJ3484232.1"/>
    </source>
</evidence>
<dbReference type="AlphaFoldDB" id="A0A9W8MMJ5"/>
<protein>
    <submittedName>
        <fullName evidence="2">Uncharacterized protein</fullName>
    </submittedName>
</protein>
<feature type="region of interest" description="Disordered" evidence="1">
    <location>
        <begin position="18"/>
        <end position="77"/>
    </location>
</feature>
<sequence length="533" mass="58629">MDEKMAKVLHFYSSLVDRAISSPDVPREPPPTTPVSAPLANSTPSGKQSTAGHRRNLSSLSSSSLNIPPPPPPTRSAADFATTLFLDHPHPSCPTSAHLHSARHRCPDSPSAPVSQKNNLEDKITEMLSSILSGPYSATSMLVLRQHLFPSSPPQPSRISIMTSLGAHRTLRNHVRRALCARLARAYISRESSMGYSHSGAPVHLELQGDLMEKAWPKDDYTTSSVGVGGIGWDAARLGKALAESVGAWIKHEFDDANVKSEEEKRTTWEKEREGKDEILEEAAGILKDILQELDLREEDDGGMNEEEAEVVGRTLLQLSGYVLPLKNQDGLPFIIPIGHPVDAPTPILRTVSSLLSRDYSRTLNPLLSTILIHVAEHLTDSDTSRLPILMMEQQDLSPTSPEWLDNWRTLLENQTLMAPDRPLMRRTLVEALQSMYISVKDMTRYHRPLGDLVASFCEQDDDENPAFIAELMPLLDLLVKVMSEPPPEEDEVESSLETSSINTADTHSPGGPWTVISPTLSQLHVGNPPSAL</sequence>
<accession>A0A9W8MMJ5</accession>
<organism evidence="2 3">
    <name type="scientific">Agrocybe chaxingu</name>
    <dbReference type="NCBI Taxonomy" id="84603"/>
    <lineage>
        <taxon>Eukaryota</taxon>
        <taxon>Fungi</taxon>
        <taxon>Dikarya</taxon>
        <taxon>Basidiomycota</taxon>
        <taxon>Agaricomycotina</taxon>
        <taxon>Agaricomycetes</taxon>
        <taxon>Agaricomycetidae</taxon>
        <taxon>Agaricales</taxon>
        <taxon>Agaricineae</taxon>
        <taxon>Strophariaceae</taxon>
        <taxon>Agrocybe</taxon>
    </lineage>
</organism>
<keyword evidence="3" id="KW-1185">Reference proteome</keyword>
<dbReference type="OrthoDB" id="19311at2759"/>
<evidence type="ECO:0000313" key="3">
    <source>
        <dbReference type="Proteomes" id="UP001148786"/>
    </source>
</evidence>
<proteinExistence type="predicted"/>